<dbReference type="PANTHER" id="PTHR42686">
    <property type="entry name" value="GH17980P-RELATED"/>
    <property type="match status" value="1"/>
</dbReference>
<dbReference type="Pfam" id="PF00248">
    <property type="entry name" value="Aldo_ket_red"/>
    <property type="match status" value="1"/>
</dbReference>
<dbReference type="Gene3D" id="3.20.20.100">
    <property type="entry name" value="NADP-dependent oxidoreductase domain"/>
    <property type="match status" value="1"/>
</dbReference>
<evidence type="ECO:0000256" key="1">
    <source>
        <dbReference type="SAM" id="MobiDB-lite"/>
    </source>
</evidence>
<dbReference type="InterPro" id="IPR023210">
    <property type="entry name" value="NADP_OxRdtase_dom"/>
</dbReference>
<feature type="region of interest" description="Disordered" evidence="1">
    <location>
        <begin position="1"/>
        <end position="21"/>
    </location>
</feature>
<reference evidence="4" key="1">
    <citation type="submission" date="2016-10" db="EMBL/GenBank/DDBJ databases">
        <authorList>
            <person name="Varghese N."/>
            <person name="Submissions S."/>
        </authorList>
    </citation>
    <scope>NUCLEOTIDE SEQUENCE [LARGE SCALE GENOMIC DNA]</scope>
    <source>
        <strain evidence="4">ATCC 25963</strain>
    </source>
</reference>
<sequence>MRDEERPLWPGRAAPAASAERARRFGMDPRPFGRTGLHVAPVGFGAYRVHVESALHRQAFEEAVRAGVNLVDTSANYGDGGSEILIGQVLRELFEARVAGREDVVVITKAGYLQGTALELAHERQQPYPDVVRYQDSCWHCLHPEFLADQLALSRQRLGLQTIDVFLLHNPEYFFIDRENRAGEVTAEDREEFDRRLREAFAFLEQAVLRGEIAWYGVSSNNFVEPPDSGQYVSLGRALALAREVGGALHHFAVAELPLNLYELGALTEAQPDGSPSALALARREGLALLANRPLNAFVDEGEGPHMIRLADAPGPKDQPRDPLPILRALQRLEGEWSRGLGARLAAEYGDGIRELLRWGSELEAGLGQIRDLGHWLHLRNNVISAHCAQIEASLTSDLDPALLPEFRAFWDDYGQQMLAALDAIEDDFRARAQALTDAIGDRLVAATPAAWRGLPLSRRAVLTLLALPVTCVLVGMRRPAYVHDMASLGMVRPKPGIGPGKVDADALVAAFRRRAQH</sequence>
<gene>
    <name evidence="3" type="ORF">SAMN02745121_04289</name>
</gene>
<dbReference type="RefSeq" id="WP_096328047.1">
    <property type="nucleotide sequence ID" value="NZ_FOMX01000013.1"/>
</dbReference>
<dbReference type="STRING" id="54.SAMN02745121_04289"/>
<dbReference type="InterPro" id="IPR020471">
    <property type="entry name" value="AKR"/>
</dbReference>
<evidence type="ECO:0000259" key="2">
    <source>
        <dbReference type="Pfam" id="PF00248"/>
    </source>
</evidence>
<evidence type="ECO:0000313" key="4">
    <source>
        <dbReference type="Proteomes" id="UP000199400"/>
    </source>
</evidence>
<dbReference type="PANTHER" id="PTHR42686:SF1">
    <property type="entry name" value="GH17980P-RELATED"/>
    <property type="match status" value="1"/>
</dbReference>
<keyword evidence="4" id="KW-1185">Reference proteome</keyword>
<dbReference type="InterPro" id="IPR036812">
    <property type="entry name" value="NAD(P)_OxRdtase_dom_sf"/>
</dbReference>
<dbReference type="GO" id="GO:0016491">
    <property type="term" value="F:oxidoreductase activity"/>
    <property type="evidence" value="ECO:0007669"/>
    <property type="project" value="InterPro"/>
</dbReference>
<dbReference type="OrthoDB" id="9804790at2"/>
<dbReference type="EMBL" id="FOMX01000013">
    <property type="protein sequence ID" value="SFE43817.1"/>
    <property type="molecule type" value="Genomic_DNA"/>
</dbReference>
<name>A0A1I2AJB7_9BACT</name>
<dbReference type="CDD" id="cd19099">
    <property type="entry name" value="AKR_unchar"/>
    <property type="match status" value="1"/>
</dbReference>
<organism evidence="3 4">
    <name type="scientific">Nannocystis exedens</name>
    <dbReference type="NCBI Taxonomy" id="54"/>
    <lineage>
        <taxon>Bacteria</taxon>
        <taxon>Pseudomonadati</taxon>
        <taxon>Myxococcota</taxon>
        <taxon>Polyangia</taxon>
        <taxon>Nannocystales</taxon>
        <taxon>Nannocystaceae</taxon>
        <taxon>Nannocystis</taxon>
    </lineage>
</organism>
<protein>
    <submittedName>
        <fullName evidence="3">Aldo/keto reductase family protein</fullName>
    </submittedName>
</protein>
<feature type="domain" description="NADP-dependent oxidoreductase" evidence="2">
    <location>
        <begin position="52"/>
        <end position="222"/>
    </location>
</feature>
<dbReference type="SUPFAM" id="SSF51430">
    <property type="entry name" value="NAD(P)-linked oxidoreductase"/>
    <property type="match status" value="1"/>
</dbReference>
<dbReference type="GO" id="GO:0005829">
    <property type="term" value="C:cytosol"/>
    <property type="evidence" value="ECO:0007669"/>
    <property type="project" value="TreeGrafter"/>
</dbReference>
<dbReference type="Proteomes" id="UP000199400">
    <property type="component" value="Unassembled WGS sequence"/>
</dbReference>
<evidence type="ECO:0000313" key="3">
    <source>
        <dbReference type="EMBL" id="SFE43817.1"/>
    </source>
</evidence>
<accession>A0A1I2AJB7</accession>
<dbReference type="AlphaFoldDB" id="A0A1I2AJB7"/>
<proteinExistence type="predicted"/>